<evidence type="ECO:0000259" key="8">
    <source>
        <dbReference type="Pfam" id="PF01425"/>
    </source>
</evidence>
<dbReference type="AlphaFoldDB" id="A0A6A6PYM0"/>
<keyword evidence="10" id="KW-1185">Reference proteome</keyword>
<evidence type="ECO:0000256" key="2">
    <source>
        <dbReference type="ARBA" id="ARBA00009199"/>
    </source>
</evidence>
<evidence type="ECO:0000256" key="7">
    <source>
        <dbReference type="SAM" id="MobiDB-lite"/>
    </source>
</evidence>
<accession>A0A6A6PYM0</accession>
<evidence type="ECO:0000256" key="1">
    <source>
        <dbReference type="ARBA" id="ARBA00001311"/>
    </source>
</evidence>
<keyword evidence="4" id="KW-0378">Hydrolase</keyword>
<dbReference type="PIRSF" id="PIRSF001221">
    <property type="entry name" value="Amidase_fungi"/>
    <property type="match status" value="1"/>
</dbReference>
<organism evidence="9 10">
    <name type="scientific">Neohortaea acidophila</name>
    <dbReference type="NCBI Taxonomy" id="245834"/>
    <lineage>
        <taxon>Eukaryota</taxon>
        <taxon>Fungi</taxon>
        <taxon>Dikarya</taxon>
        <taxon>Ascomycota</taxon>
        <taxon>Pezizomycotina</taxon>
        <taxon>Dothideomycetes</taxon>
        <taxon>Dothideomycetidae</taxon>
        <taxon>Mycosphaerellales</taxon>
        <taxon>Teratosphaeriaceae</taxon>
        <taxon>Neohortaea</taxon>
    </lineage>
</organism>
<comment type="catalytic activity">
    <reaction evidence="1">
        <text>a monocarboxylic acid amide + H2O = a monocarboxylate + NH4(+)</text>
        <dbReference type="Rhea" id="RHEA:12020"/>
        <dbReference type="ChEBI" id="CHEBI:15377"/>
        <dbReference type="ChEBI" id="CHEBI:28938"/>
        <dbReference type="ChEBI" id="CHEBI:35757"/>
        <dbReference type="ChEBI" id="CHEBI:83628"/>
        <dbReference type="EC" id="3.5.1.4"/>
    </reaction>
</comment>
<reference evidence="9" key="1">
    <citation type="journal article" date="2020" name="Stud. Mycol.">
        <title>101 Dothideomycetes genomes: a test case for predicting lifestyles and emergence of pathogens.</title>
        <authorList>
            <person name="Haridas S."/>
            <person name="Albert R."/>
            <person name="Binder M."/>
            <person name="Bloem J."/>
            <person name="Labutti K."/>
            <person name="Salamov A."/>
            <person name="Andreopoulos B."/>
            <person name="Baker S."/>
            <person name="Barry K."/>
            <person name="Bills G."/>
            <person name="Bluhm B."/>
            <person name="Cannon C."/>
            <person name="Castanera R."/>
            <person name="Culley D."/>
            <person name="Daum C."/>
            <person name="Ezra D."/>
            <person name="Gonzalez J."/>
            <person name="Henrissat B."/>
            <person name="Kuo A."/>
            <person name="Liang C."/>
            <person name="Lipzen A."/>
            <person name="Lutzoni F."/>
            <person name="Magnuson J."/>
            <person name="Mondo S."/>
            <person name="Nolan M."/>
            <person name="Ohm R."/>
            <person name="Pangilinan J."/>
            <person name="Park H.-J."/>
            <person name="Ramirez L."/>
            <person name="Alfaro M."/>
            <person name="Sun H."/>
            <person name="Tritt A."/>
            <person name="Yoshinaga Y."/>
            <person name="Zwiers L.-H."/>
            <person name="Turgeon B."/>
            <person name="Goodwin S."/>
            <person name="Spatafora J."/>
            <person name="Crous P."/>
            <person name="Grigoriev I."/>
        </authorList>
    </citation>
    <scope>NUCLEOTIDE SEQUENCE</scope>
    <source>
        <strain evidence="9">CBS 113389</strain>
    </source>
</reference>
<dbReference type="PROSITE" id="PS00571">
    <property type="entry name" value="AMIDASES"/>
    <property type="match status" value="1"/>
</dbReference>
<evidence type="ECO:0000256" key="6">
    <source>
        <dbReference type="PIRSR" id="PIRSR001221-2"/>
    </source>
</evidence>
<dbReference type="InterPro" id="IPR023631">
    <property type="entry name" value="Amidase_dom"/>
</dbReference>
<comment type="similarity">
    <text evidence="2">Belongs to the amidase family.</text>
</comment>
<dbReference type="SUPFAM" id="SSF75304">
    <property type="entry name" value="Amidase signature (AS) enzymes"/>
    <property type="match status" value="1"/>
</dbReference>
<feature type="active site" description="Acyl-ester intermediate" evidence="5">
    <location>
        <position position="236"/>
    </location>
</feature>
<dbReference type="InterPro" id="IPR036928">
    <property type="entry name" value="AS_sf"/>
</dbReference>
<dbReference type="OrthoDB" id="6428749at2759"/>
<feature type="active site" description="Charge relay system" evidence="5">
    <location>
        <position position="137"/>
    </location>
</feature>
<proteinExistence type="inferred from homology"/>
<dbReference type="Gene3D" id="3.90.1300.10">
    <property type="entry name" value="Amidase signature (AS) domain"/>
    <property type="match status" value="1"/>
</dbReference>
<feature type="domain" description="Amidase" evidence="8">
    <location>
        <begin position="82"/>
        <end position="536"/>
    </location>
</feature>
<feature type="binding site" evidence="6">
    <location>
        <position position="212"/>
    </location>
    <ligand>
        <name>substrate</name>
    </ligand>
</feature>
<protein>
    <recommendedName>
        <fullName evidence="3">amidase</fullName>
        <ecNumber evidence="3">3.5.1.4</ecNumber>
    </recommendedName>
</protein>
<dbReference type="GO" id="GO:0004040">
    <property type="term" value="F:amidase activity"/>
    <property type="evidence" value="ECO:0007669"/>
    <property type="project" value="UniProtKB-EC"/>
</dbReference>
<sequence>MASTNSTTPAWKKKAASKRVAQFDSIPKEWRLSDPKPQPKNTYDFLQTSGLLTSSELRITEIIDAKALLAQIANGELSAVAVTTAFSKRAAIAQQLIGCCTEMFFAEAIETAARLDEYLKKNGKTVGPLHGLPVSVKDVFSVTGQDTTVGWTCGIGQPAKADDVLVSTLRKQGAVLYVKTNIPQSLMMSDSYNHVFKQSVNAFHRELISGGSSGGEGALVGALGSIVGIGTDIGGSIRIPANLQGLYGLQPSTRRIPYEKSGSREYIVPGVAGPMTTTLSSLEVFMDGFLAGQPWLFDPVLTPLPWRSELAALPKRPLKIGYYLDDGHVRVQPPCEAAVNKALSALREAGHYVFHWEPSEHEYACKLWEKAVMADGGKRCQLLCEKEGEPLIQGMVVGTEKDRLDVDEGNAVAQEIRDYQKRYLQKWHDAGLDALIMPVQPWVGFKPKTWVKSSQWVGYSSHWNLLDWAVLAAPIGVAEPEKIDVNAKPGDGRDAWAQHKPRNESDRFNWEQYDPSLVAGMPVGIQIVGGKFGEENAVAVAKALEAALRTSGE</sequence>
<gene>
    <name evidence="9" type="ORF">BDY17DRAFT_248082</name>
</gene>
<dbReference type="RefSeq" id="XP_033591877.1">
    <property type="nucleotide sequence ID" value="XM_033730877.1"/>
</dbReference>
<feature type="region of interest" description="Disordered" evidence="7">
    <location>
        <begin position="1"/>
        <end position="20"/>
    </location>
</feature>
<dbReference type="PANTHER" id="PTHR46072">
    <property type="entry name" value="AMIDASE-RELATED-RELATED"/>
    <property type="match status" value="1"/>
</dbReference>
<dbReference type="EC" id="3.5.1.4" evidence="3"/>
<evidence type="ECO:0000313" key="9">
    <source>
        <dbReference type="EMBL" id="KAF2485308.1"/>
    </source>
</evidence>
<evidence type="ECO:0000256" key="4">
    <source>
        <dbReference type="ARBA" id="ARBA00022801"/>
    </source>
</evidence>
<dbReference type="InterPro" id="IPR020556">
    <property type="entry name" value="Amidase_CS"/>
</dbReference>
<dbReference type="Pfam" id="PF01425">
    <property type="entry name" value="Amidase"/>
    <property type="match status" value="1"/>
</dbReference>
<dbReference type="PANTHER" id="PTHR46072:SF1">
    <property type="entry name" value="AMIDASE"/>
    <property type="match status" value="1"/>
</dbReference>
<feature type="binding site" evidence="6">
    <location>
        <begin position="233"/>
        <end position="236"/>
    </location>
    <ligand>
        <name>substrate</name>
    </ligand>
</feature>
<dbReference type="GeneID" id="54471879"/>
<dbReference type="Proteomes" id="UP000799767">
    <property type="component" value="Unassembled WGS sequence"/>
</dbReference>
<dbReference type="EMBL" id="MU001633">
    <property type="protein sequence ID" value="KAF2485308.1"/>
    <property type="molecule type" value="Genomic_DNA"/>
</dbReference>
<feature type="binding site" evidence="6">
    <location>
        <position position="186"/>
    </location>
    <ligand>
        <name>substrate</name>
    </ligand>
</feature>
<evidence type="ECO:0000256" key="3">
    <source>
        <dbReference type="ARBA" id="ARBA00012922"/>
    </source>
</evidence>
<feature type="active site" description="Charge relay system" evidence="5">
    <location>
        <position position="212"/>
    </location>
</feature>
<evidence type="ECO:0000313" key="10">
    <source>
        <dbReference type="Proteomes" id="UP000799767"/>
    </source>
</evidence>
<evidence type="ECO:0000256" key="5">
    <source>
        <dbReference type="PIRSR" id="PIRSR001221-1"/>
    </source>
</evidence>
<name>A0A6A6PYM0_9PEZI</name>